<protein>
    <submittedName>
        <fullName evidence="1">Uncharacterized protein</fullName>
    </submittedName>
</protein>
<gene>
    <name evidence="1" type="ORF">S01H1_01422</name>
</gene>
<comment type="caution">
    <text evidence="1">The sequence shown here is derived from an EMBL/GenBank/DDBJ whole genome shotgun (WGS) entry which is preliminary data.</text>
</comment>
<dbReference type="AlphaFoldDB" id="X0TV61"/>
<proteinExistence type="predicted"/>
<feature type="non-terminal residue" evidence="1">
    <location>
        <position position="43"/>
    </location>
</feature>
<accession>X0TV61</accession>
<sequence length="43" mass="5048">MERLSFKVPQKNKQIFLSPSGDKISSLLEENKKIFSQYSFKIL</sequence>
<dbReference type="EMBL" id="BARS01000613">
    <property type="protein sequence ID" value="GAF80005.1"/>
    <property type="molecule type" value="Genomic_DNA"/>
</dbReference>
<name>X0TV61_9ZZZZ</name>
<organism evidence="1">
    <name type="scientific">marine sediment metagenome</name>
    <dbReference type="NCBI Taxonomy" id="412755"/>
    <lineage>
        <taxon>unclassified sequences</taxon>
        <taxon>metagenomes</taxon>
        <taxon>ecological metagenomes</taxon>
    </lineage>
</organism>
<reference evidence="1" key="1">
    <citation type="journal article" date="2014" name="Front. Microbiol.">
        <title>High frequency of phylogenetically diverse reductive dehalogenase-homologous genes in deep subseafloor sedimentary metagenomes.</title>
        <authorList>
            <person name="Kawai M."/>
            <person name="Futagami T."/>
            <person name="Toyoda A."/>
            <person name="Takaki Y."/>
            <person name="Nishi S."/>
            <person name="Hori S."/>
            <person name="Arai W."/>
            <person name="Tsubouchi T."/>
            <person name="Morono Y."/>
            <person name="Uchiyama I."/>
            <person name="Ito T."/>
            <person name="Fujiyama A."/>
            <person name="Inagaki F."/>
            <person name="Takami H."/>
        </authorList>
    </citation>
    <scope>NUCLEOTIDE SEQUENCE</scope>
    <source>
        <strain evidence="1">Expedition CK06-06</strain>
    </source>
</reference>
<evidence type="ECO:0000313" key="1">
    <source>
        <dbReference type="EMBL" id="GAF80005.1"/>
    </source>
</evidence>